<evidence type="ECO:0000256" key="1">
    <source>
        <dbReference type="ARBA" id="ARBA00022670"/>
    </source>
</evidence>
<name>A0A392RA40_9FABA</name>
<keyword evidence="5" id="KW-0255">Endonuclease</keyword>
<evidence type="ECO:0000256" key="5">
    <source>
        <dbReference type="ARBA" id="ARBA00022759"/>
    </source>
</evidence>
<dbReference type="GO" id="GO:0008233">
    <property type="term" value="F:peptidase activity"/>
    <property type="evidence" value="ECO:0007669"/>
    <property type="project" value="UniProtKB-KW"/>
</dbReference>
<keyword evidence="2" id="KW-0808">Transferase</keyword>
<dbReference type="Gene3D" id="3.30.70.270">
    <property type="match status" value="1"/>
</dbReference>
<evidence type="ECO:0000256" key="2">
    <source>
        <dbReference type="ARBA" id="ARBA00022679"/>
    </source>
</evidence>
<dbReference type="AlphaFoldDB" id="A0A392RA40"/>
<keyword evidence="6" id="KW-0378">Hydrolase</keyword>
<sequence>MCIDYRALNKATVPDKFPIPVIEELLDELHGACYFSKLDLKSGYHQVRVREEDIHKTAFRTHEGHYEFLVMPFGLMNAPSTFQSLMNEVFRHFCKG</sequence>
<keyword evidence="1" id="KW-0645">Protease</keyword>
<dbReference type="PANTHER" id="PTHR24559">
    <property type="entry name" value="TRANSPOSON TY3-I GAG-POL POLYPROTEIN"/>
    <property type="match status" value="1"/>
</dbReference>
<comment type="caution">
    <text evidence="9">The sequence shown here is derived from an EMBL/GenBank/DDBJ whole genome shotgun (WGS) entry which is preliminary data.</text>
</comment>
<dbReference type="CDD" id="cd01647">
    <property type="entry name" value="RT_LTR"/>
    <property type="match status" value="1"/>
</dbReference>
<keyword evidence="4" id="KW-0540">Nuclease</keyword>
<evidence type="ECO:0000256" key="3">
    <source>
        <dbReference type="ARBA" id="ARBA00022695"/>
    </source>
</evidence>
<dbReference type="PANTHER" id="PTHR24559:SF441">
    <property type="entry name" value="NUCLEOTIDYLTRANSFERASE, RIBONUCLEASE H"/>
    <property type="match status" value="1"/>
</dbReference>
<dbReference type="InterPro" id="IPR053134">
    <property type="entry name" value="RNA-dir_DNA_polymerase"/>
</dbReference>
<dbReference type="Pfam" id="PF00078">
    <property type="entry name" value="RVT_1"/>
    <property type="match status" value="1"/>
</dbReference>
<dbReference type="InterPro" id="IPR000477">
    <property type="entry name" value="RT_dom"/>
</dbReference>
<evidence type="ECO:0000313" key="10">
    <source>
        <dbReference type="Proteomes" id="UP000265520"/>
    </source>
</evidence>
<evidence type="ECO:0000313" key="9">
    <source>
        <dbReference type="EMBL" id="MCI33441.1"/>
    </source>
</evidence>
<organism evidence="9 10">
    <name type="scientific">Trifolium medium</name>
    <dbReference type="NCBI Taxonomy" id="97028"/>
    <lineage>
        <taxon>Eukaryota</taxon>
        <taxon>Viridiplantae</taxon>
        <taxon>Streptophyta</taxon>
        <taxon>Embryophyta</taxon>
        <taxon>Tracheophyta</taxon>
        <taxon>Spermatophyta</taxon>
        <taxon>Magnoliopsida</taxon>
        <taxon>eudicotyledons</taxon>
        <taxon>Gunneridae</taxon>
        <taxon>Pentapetalae</taxon>
        <taxon>rosids</taxon>
        <taxon>fabids</taxon>
        <taxon>Fabales</taxon>
        <taxon>Fabaceae</taxon>
        <taxon>Papilionoideae</taxon>
        <taxon>50 kb inversion clade</taxon>
        <taxon>NPAAA clade</taxon>
        <taxon>Hologalegina</taxon>
        <taxon>IRL clade</taxon>
        <taxon>Trifolieae</taxon>
        <taxon>Trifolium</taxon>
    </lineage>
</organism>
<evidence type="ECO:0000256" key="7">
    <source>
        <dbReference type="ARBA" id="ARBA00022918"/>
    </source>
</evidence>
<dbReference type="GO" id="GO:0003964">
    <property type="term" value="F:RNA-directed DNA polymerase activity"/>
    <property type="evidence" value="ECO:0007669"/>
    <property type="project" value="UniProtKB-KW"/>
</dbReference>
<dbReference type="GO" id="GO:0004519">
    <property type="term" value="F:endonuclease activity"/>
    <property type="evidence" value="ECO:0007669"/>
    <property type="project" value="UniProtKB-KW"/>
</dbReference>
<evidence type="ECO:0000259" key="8">
    <source>
        <dbReference type="Pfam" id="PF00078"/>
    </source>
</evidence>
<keyword evidence="3" id="KW-0548">Nucleotidyltransferase</keyword>
<accession>A0A392RA40</accession>
<reference evidence="9 10" key="1">
    <citation type="journal article" date="2018" name="Front. Plant Sci.">
        <title>Red Clover (Trifolium pratense) and Zigzag Clover (T. medium) - A Picture of Genomic Similarities and Differences.</title>
        <authorList>
            <person name="Dluhosova J."/>
            <person name="Istvanek J."/>
            <person name="Nedelnik J."/>
            <person name="Repkova J."/>
        </authorList>
    </citation>
    <scope>NUCLEOTIDE SEQUENCE [LARGE SCALE GENOMIC DNA]</scope>
    <source>
        <strain evidence="10">cv. 10/8</strain>
        <tissue evidence="9">Leaf</tissue>
    </source>
</reference>
<dbReference type="Gene3D" id="3.10.10.10">
    <property type="entry name" value="HIV Type 1 Reverse Transcriptase, subunit A, domain 1"/>
    <property type="match status" value="1"/>
</dbReference>
<dbReference type="Proteomes" id="UP000265520">
    <property type="component" value="Unassembled WGS sequence"/>
</dbReference>
<dbReference type="GO" id="GO:0006508">
    <property type="term" value="P:proteolysis"/>
    <property type="evidence" value="ECO:0007669"/>
    <property type="project" value="UniProtKB-KW"/>
</dbReference>
<keyword evidence="7 9" id="KW-0695">RNA-directed DNA polymerase</keyword>
<dbReference type="InterPro" id="IPR043502">
    <property type="entry name" value="DNA/RNA_pol_sf"/>
</dbReference>
<feature type="domain" description="Reverse transcriptase" evidence="8">
    <location>
        <begin position="2"/>
        <end position="93"/>
    </location>
</feature>
<dbReference type="SUPFAM" id="SSF56672">
    <property type="entry name" value="DNA/RNA polymerases"/>
    <property type="match status" value="1"/>
</dbReference>
<dbReference type="InterPro" id="IPR043128">
    <property type="entry name" value="Rev_trsase/Diguanyl_cyclase"/>
</dbReference>
<dbReference type="EMBL" id="LXQA010204368">
    <property type="protein sequence ID" value="MCI33441.1"/>
    <property type="molecule type" value="Genomic_DNA"/>
</dbReference>
<dbReference type="FunFam" id="3.10.10.10:FF:000007">
    <property type="entry name" value="Retrovirus-related Pol polyprotein from transposon 17.6-like Protein"/>
    <property type="match status" value="1"/>
</dbReference>
<protein>
    <submittedName>
        <fullName evidence="9">RNA-directed DNA polymerase (Reverse transcriptase)</fullName>
    </submittedName>
</protein>
<proteinExistence type="predicted"/>
<evidence type="ECO:0000256" key="4">
    <source>
        <dbReference type="ARBA" id="ARBA00022722"/>
    </source>
</evidence>
<evidence type="ECO:0000256" key="6">
    <source>
        <dbReference type="ARBA" id="ARBA00022801"/>
    </source>
</evidence>
<keyword evidence="10" id="KW-1185">Reference proteome</keyword>